<evidence type="ECO:0000259" key="24">
    <source>
        <dbReference type="PROSITE" id="PS51192"/>
    </source>
</evidence>
<keyword evidence="28" id="KW-1185">Reference proteome</keyword>
<reference evidence="27" key="1">
    <citation type="submission" date="2021-04" db="EMBL/GenBank/DDBJ databases">
        <authorList>
            <consortium name="Wellcome Sanger Institute Data Sharing"/>
        </authorList>
    </citation>
    <scope>NUCLEOTIDE SEQUENCE [LARGE SCALE GENOMIC DNA]</scope>
</reference>
<evidence type="ECO:0000256" key="23">
    <source>
        <dbReference type="SAM" id="MobiDB-lite"/>
    </source>
</evidence>
<dbReference type="InterPro" id="IPR027417">
    <property type="entry name" value="P-loop_NTPase"/>
</dbReference>
<evidence type="ECO:0000256" key="17">
    <source>
        <dbReference type="ARBA" id="ARBA00023204"/>
    </source>
</evidence>
<evidence type="ECO:0000259" key="25">
    <source>
        <dbReference type="PROSITE" id="PS51194"/>
    </source>
</evidence>
<evidence type="ECO:0000256" key="21">
    <source>
        <dbReference type="ARBA" id="ARBA00047995"/>
    </source>
</evidence>
<feature type="region of interest" description="Disordered" evidence="23">
    <location>
        <begin position="663"/>
        <end position="734"/>
    </location>
</feature>
<evidence type="ECO:0000256" key="18">
    <source>
        <dbReference type="ARBA" id="ARBA00023242"/>
    </source>
</evidence>
<dbReference type="EC" id="3.6.4.12" evidence="4"/>
<feature type="compositionally biased region" description="Basic and acidic residues" evidence="23">
    <location>
        <begin position="508"/>
        <end position="527"/>
    </location>
</feature>
<feature type="region of interest" description="Disordered" evidence="23">
    <location>
        <begin position="499"/>
        <end position="649"/>
    </location>
</feature>
<dbReference type="InterPro" id="IPR001650">
    <property type="entry name" value="Helicase_C-like"/>
</dbReference>
<feature type="compositionally biased region" description="Basic and acidic residues" evidence="23">
    <location>
        <begin position="678"/>
        <end position="698"/>
    </location>
</feature>
<feature type="domain" description="Helicase C-terminal" evidence="25">
    <location>
        <begin position="1318"/>
        <end position="1490"/>
    </location>
</feature>
<evidence type="ECO:0000256" key="4">
    <source>
        <dbReference type="ARBA" id="ARBA00012551"/>
    </source>
</evidence>
<keyword evidence="16" id="KW-0238">DNA-binding</keyword>
<reference evidence="27" key="2">
    <citation type="submission" date="2025-08" db="UniProtKB">
        <authorList>
            <consortium name="Ensembl"/>
        </authorList>
    </citation>
    <scope>IDENTIFICATION</scope>
</reference>
<feature type="region of interest" description="Disordered" evidence="23">
    <location>
        <begin position="442"/>
        <end position="483"/>
    </location>
</feature>
<dbReference type="GO" id="GO:0003677">
    <property type="term" value="F:DNA binding"/>
    <property type="evidence" value="ECO:0007669"/>
    <property type="project" value="UniProtKB-KW"/>
</dbReference>
<evidence type="ECO:0000256" key="7">
    <source>
        <dbReference type="ARBA" id="ARBA00022723"/>
    </source>
</evidence>
<keyword evidence="14" id="KW-0067">ATP-binding</keyword>
<dbReference type="GO" id="GO:0000781">
    <property type="term" value="C:chromosome, telomeric region"/>
    <property type="evidence" value="ECO:0007669"/>
    <property type="project" value="UniProtKB-SubCell"/>
</dbReference>
<dbReference type="Pfam" id="PF00271">
    <property type="entry name" value="Helicase_C"/>
    <property type="match status" value="1"/>
</dbReference>
<dbReference type="InterPro" id="IPR044574">
    <property type="entry name" value="ARIP4-like"/>
</dbReference>
<dbReference type="InterPro" id="IPR038718">
    <property type="entry name" value="SNF2-like_sf"/>
</dbReference>
<keyword evidence="13" id="KW-0862">Zinc</keyword>
<sequence>MLSTTSSKLNVLVNKLHEYLAHSTVEDSNGTPPSENADGLTNSRCSVGNSTGHATTEAGLDTRYSRRKPTVVIKHSGLDESGDSNASEDLDLPLIVNGHLDINRLPKGTVMVRPEPVDNGRDDFRGPEFRSRKSGVLRKEFSRKRGGEHMEIVSCTACGRQVNHFQRESLFRHPALKVLICKSCYKYYQSDDISKDGDGMDEQCRWCAEGGNLICCDYCSNAFCKKCILRNLGRKELSGILESKWYCYVCSPEPLFDLVVSCDSILENIENLWNQHRRRNRVDPIKSELYHMLPHLQQNVPLDKWDHTGMDGNVVFNYSTLQVSKDITKKAKHLVDSTNILNRTFVNFIHSVTTTKQTPGVRHLYLTSFLSVIKGLRKSLAALEESLKEEFSDLDILSYWEKFLSDDAETQSVPEGVTELGISDARYLSGLQKLAEEHLMDDDSDSKGLADRRSAHHCAREDVDSDSEEARQRAQKIGMNPAEGGVNITKKLVVKLTPVAMEQEPSSDEPKMEGDTHMMDKSEGKDSSEDDETGGAKADSKMSNDNSSASLHIEEEQGNRRSPRVKTTPLRRQSDVKGKPSVSAADSDSESDPEECSSTVPAKNPEEQSLNRARDDSDSDEVPAALLERAALSQSSDEPQSDDDGGKATTKVAKKCLFWLTKNTPISPENMRRKRKMLDRSPESDASNRRGKSRRECGTDSSSDDQDSQKKIQHLNTLRSMGKPHLVKREDEGVARQQVVTSKLFWGVGGNKEVEIMIDYISAAGEDLASEPSDTMSEGPGARHHLLRHKLTLDEGPSSDKAAAEGEEEKESQQEQSDNEDGDGETSDSKGTPKGRKKIRKIIEVENLRAETQEALREEEERCKRLADRDSQMEDRREIIEVPDELSQVVCPVTTKLVLDQNEETKEPLVQVHRNLVTSLKPHQVDGVQFIWDSCCESVKKANSSPGSGCILAHCMGLGKTLQVVAFLHTVLLSENLKFRTALVVCPLNTILNWVNEFSKWQNNMGQDKVKVTELATVKNPPERLRALQRWQRDGGVMIMGYEMYRNLSLCRRITDEVSKKEMKSVLVDPGPDFVVCDEGHILRNGASDVSKAMNAIKTRRRVVLTGTPLQNNLLEYHCMVNFIKTNLLGSLGEFRNRFINPIQNGQCADSTPRDVRIMKKRAHVLYAMLAGCVQRRDYSELTQFLPPKHEYVLAVRISPLQFQLYRCYLDQVTGKNLTKARTGANLFKDFQVLSRIWTHPWCLQLNYISRENKVRKQSHWKCVDFLSSLSCVAFCVGEMAAVSSRPQSLDEGWFKNLLSEGDAKILEHSGKMVLLFEILRMAEDLNDKVLVFSQSLISLNLIETFLEASHFARETSSFKAGSWIKNVDYYRLDGSTAAPLRKKWTDQFNDPANFRGRLFLISTRAGSLGINLVAANRVIIFDASWNPSYDLQSIYRVYRFGQLKQVFVYRFLAQGTMEEKIYDRQVTKQSLSNRVVDQQQIERHFTLFELTELYTFEPDLLDNPNSKKSKRTTTVVPKDEVLAELLEICKDQIVSFHEHESLLDHKQEEELSEAERKAAWAEFEAEVKSCTLQSTNYHEQGTELLNKSRMSVSEAFVSLQRMRLYTIDQYKSLLVSEVVNNCLGDIHYRCYSPKNDIAIFIILCGSVLYIFRF</sequence>
<evidence type="ECO:0000259" key="26">
    <source>
        <dbReference type="PROSITE" id="PS51533"/>
    </source>
</evidence>
<dbReference type="CDD" id="cd11726">
    <property type="entry name" value="ADDz_ATRX"/>
    <property type="match status" value="1"/>
</dbReference>
<evidence type="ECO:0000313" key="28">
    <source>
        <dbReference type="Proteomes" id="UP000472265"/>
    </source>
</evidence>
<keyword evidence="7" id="KW-0479">Metal-binding</keyword>
<keyword evidence="6" id="KW-0597">Phosphoprotein</keyword>
<dbReference type="Pfam" id="PF00176">
    <property type="entry name" value="SNF2-rel_dom"/>
    <property type="match status" value="1"/>
</dbReference>
<evidence type="ECO:0000256" key="15">
    <source>
        <dbReference type="ARBA" id="ARBA00022895"/>
    </source>
</evidence>
<feature type="compositionally biased region" description="Polar residues" evidence="23">
    <location>
        <begin position="26"/>
        <end position="54"/>
    </location>
</feature>
<dbReference type="Ensembl" id="ENSSAUT00010048253.1">
    <property type="protein sequence ID" value="ENSSAUP00010045901.1"/>
    <property type="gene ID" value="ENSSAUG00010019141.1"/>
</dbReference>
<dbReference type="GO" id="GO:0006281">
    <property type="term" value="P:DNA repair"/>
    <property type="evidence" value="ECO:0007669"/>
    <property type="project" value="UniProtKB-KW"/>
</dbReference>
<evidence type="ECO:0000256" key="8">
    <source>
        <dbReference type="ARBA" id="ARBA00022741"/>
    </source>
</evidence>
<keyword evidence="18" id="KW-0539">Nucleus</keyword>
<dbReference type="GO" id="GO:0005524">
    <property type="term" value="F:ATP binding"/>
    <property type="evidence" value="ECO:0007669"/>
    <property type="project" value="UniProtKB-KW"/>
</dbReference>
<accession>A0A671X6E7</accession>
<keyword evidence="15" id="KW-0779">Telomere</keyword>
<evidence type="ECO:0000256" key="19">
    <source>
        <dbReference type="ARBA" id="ARBA00031106"/>
    </source>
</evidence>
<protein>
    <recommendedName>
        <fullName evidence="4">DNA helicase</fullName>
        <ecNumber evidence="4">3.6.4.12</ecNumber>
    </recommendedName>
    <alternativeName>
        <fullName evidence="19">ATP-dependent helicase ATRX</fullName>
    </alternativeName>
    <alternativeName>
        <fullName evidence="20">X-linked nuclear protein</fullName>
    </alternativeName>
</protein>
<proteinExistence type="inferred from homology"/>
<dbReference type="SMART" id="SM00490">
    <property type="entry name" value="HELICc"/>
    <property type="match status" value="1"/>
</dbReference>
<keyword evidence="5" id="KW-0158">Chromosome</keyword>
<dbReference type="SUPFAM" id="SSF52540">
    <property type="entry name" value="P-loop containing nucleoside triphosphate hydrolases"/>
    <property type="match status" value="2"/>
</dbReference>
<dbReference type="GO" id="GO:0016887">
    <property type="term" value="F:ATP hydrolysis activity"/>
    <property type="evidence" value="ECO:0007669"/>
    <property type="project" value="InterPro"/>
</dbReference>
<dbReference type="InterPro" id="IPR049730">
    <property type="entry name" value="SNF2/RAD54-like_C"/>
</dbReference>
<dbReference type="PROSITE" id="PS51192">
    <property type="entry name" value="HELICASE_ATP_BIND_1"/>
    <property type="match status" value="1"/>
</dbReference>
<evidence type="ECO:0000256" key="1">
    <source>
        <dbReference type="ARBA" id="ARBA00004123"/>
    </source>
</evidence>
<evidence type="ECO:0000256" key="13">
    <source>
        <dbReference type="ARBA" id="ARBA00022833"/>
    </source>
</evidence>
<keyword evidence="12" id="KW-0347">Helicase</keyword>
<gene>
    <name evidence="27" type="primary">LOC115594102</name>
</gene>
<feature type="region of interest" description="Disordered" evidence="23">
    <location>
        <begin position="24"/>
        <end position="63"/>
    </location>
</feature>
<dbReference type="PROSITE" id="PS51194">
    <property type="entry name" value="HELICASE_CTER"/>
    <property type="match status" value="1"/>
</dbReference>
<evidence type="ECO:0000256" key="16">
    <source>
        <dbReference type="ARBA" id="ARBA00023125"/>
    </source>
</evidence>
<evidence type="ECO:0000256" key="11">
    <source>
        <dbReference type="ARBA" id="ARBA00022801"/>
    </source>
</evidence>
<dbReference type="GO" id="GO:0003678">
    <property type="term" value="F:DNA helicase activity"/>
    <property type="evidence" value="ECO:0007669"/>
    <property type="project" value="UniProtKB-EC"/>
</dbReference>
<dbReference type="GeneTree" id="ENSGT00940000155902"/>
<dbReference type="PANTHER" id="PTHR45797:SF3">
    <property type="entry name" value="TRANSCRIPTIONAL REGULATOR ATRX HOMOLOG"/>
    <property type="match status" value="1"/>
</dbReference>
<feature type="region of interest" description="Disordered" evidence="23">
    <location>
        <begin position="791"/>
        <end position="838"/>
    </location>
</feature>
<dbReference type="FunFam" id="3.40.50.10810:FF:000011">
    <property type="entry name" value="Transcriptional regulator ATRX homolog"/>
    <property type="match status" value="1"/>
</dbReference>
<dbReference type="Proteomes" id="UP000472265">
    <property type="component" value="Chromosome 13"/>
</dbReference>
<evidence type="ECO:0000256" key="12">
    <source>
        <dbReference type="ARBA" id="ARBA00022806"/>
    </source>
</evidence>
<evidence type="ECO:0000256" key="3">
    <source>
        <dbReference type="ARBA" id="ARBA00007025"/>
    </source>
</evidence>
<dbReference type="InterPro" id="IPR014001">
    <property type="entry name" value="Helicase_ATP-bd"/>
</dbReference>
<keyword evidence="9" id="KW-0227">DNA damage</keyword>
<dbReference type="InterPro" id="IPR041430">
    <property type="entry name" value="ADD_ATRX"/>
</dbReference>
<dbReference type="OMA" id="HSGMDGN"/>
<dbReference type="SMART" id="SM00487">
    <property type="entry name" value="DEXDc"/>
    <property type="match status" value="1"/>
</dbReference>
<comment type="subcellular location">
    <subcellularLocation>
        <location evidence="2">Chromosome</location>
        <location evidence="2">Telomere</location>
    </subcellularLocation>
    <subcellularLocation>
        <location evidence="1">Nucleus</location>
    </subcellularLocation>
</comment>
<dbReference type="InterPro" id="IPR000330">
    <property type="entry name" value="SNF2_N"/>
</dbReference>
<evidence type="ECO:0000256" key="10">
    <source>
        <dbReference type="ARBA" id="ARBA00022771"/>
    </source>
</evidence>
<evidence type="ECO:0000313" key="27">
    <source>
        <dbReference type="Ensembl" id="ENSSAUP00010045901.1"/>
    </source>
</evidence>
<organism evidence="27 28">
    <name type="scientific">Sparus aurata</name>
    <name type="common">Gilthead sea bream</name>
    <dbReference type="NCBI Taxonomy" id="8175"/>
    <lineage>
        <taxon>Eukaryota</taxon>
        <taxon>Metazoa</taxon>
        <taxon>Chordata</taxon>
        <taxon>Craniata</taxon>
        <taxon>Vertebrata</taxon>
        <taxon>Euteleostomi</taxon>
        <taxon>Actinopterygii</taxon>
        <taxon>Neopterygii</taxon>
        <taxon>Teleostei</taxon>
        <taxon>Neoteleostei</taxon>
        <taxon>Acanthomorphata</taxon>
        <taxon>Eupercaria</taxon>
        <taxon>Spariformes</taxon>
        <taxon>Sparidae</taxon>
        <taxon>Sparus</taxon>
    </lineage>
</organism>
<feature type="domain" description="PHD-type" evidence="26">
    <location>
        <begin position="143"/>
        <end position="278"/>
    </location>
</feature>
<feature type="compositionally biased region" description="Acidic residues" evidence="23">
    <location>
        <begin position="817"/>
        <end position="826"/>
    </location>
</feature>
<evidence type="ECO:0000256" key="9">
    <source>
        <dbReference type="ARBA" id="ARBA00022763"/>
    </source>
</evidence>
<dbReference type="Gene3D" id="3.40.50.10810">
    <property type="entry name" value="Tandem AAA-ATPase domain"/>
    <property type="match status" value="1"/>
</dbReference>
<dbReference type="InterPro" id="IPR025766">
    <property type="entry name" value="ADD"/>
</dbReference>
<dbReference type="Pfam" id="PF17981">
    <property type="entry name" value="ADD_ATRX"/>
    <property type="match status" value="1"/>
</dbReference>
<evidence type="ECO:0000256" key="14">
    <source>
        <dbReference type="ARBA" id="ARBA00022840"/>
    </source>
</evidence>
<comment type="catalytic activity">
    <reaction evidence="21">
        <text>ATP + H2O = ADP + phosphate + H(+)</text>
        <dbReference type="Rhea" id="RHEA:13065"/>
        <dbReference type="ChEBI" id="CHEBI:15377"/>
        <dbReference type="ChEBI" id="CHEBI:15378"/>
        <dbReference type="ChEBI" id="CHEBI:30616"/>
        <dbReference type="ChEBI" id="CHEBI:43474"/>
        <dbReference type="ChEBI" id="CHEBI:456216"/>
        <dbReference type="EC" id="3.6.4.12"/>
    </reaction>
</comment>
<feature type="domain" description="Helicase ATP-binding" evidence="24">
    <location>
        <begin position="941"/>
        <end position="1127"/>
    </location>
</feature>
<dbReference type="GO" id="GO:0008270">
    <property type="term" value="F:zinc ion binding"/>
    <property type="evidence" value="ECO:0007669"/>
    <property type="project" value="UniProtKB-KW"/>
</dbReference>
<dbReference type="InterPro" id="IPR011011">
    <property type="entry name" value="Znf_FYVE_PHD"/>
</dbReference>
<dbReference type="SUPFAM" id="SSF57903">
    <property type="entry name" value="FYVE/PHD zinc finger"/>
    <property type="match status" value="1"/>
</dbReference>
<name>A0A671X6E7_SPAAU</name>
<dbReference type="InParanoid" id="A0A671X6E7"/>
<comment type="similarity">
    <text evidence="3">Belongs to the SNF2/RAD54 helicase family.</text>
</comment>
<evidence type="ECO:0000256" key="22">
    <source>
        <dbReference type="SAM" id="Coils"/>
    </source>
</evidence>
<feature type="coiled-coil region" evidence="22">
    <location>
        <begin position="842"/>
        <end position="876"/>
    </location>
</feature>
<evidence type="ECO:0000256" key="20">
    <source>
        <dbReference type="ARBA" id="ARBA00043074"/>
    </source>
</evidence>
<dbReference type="PROSITE" id="PS51533">
    <property type="entry name" value="ADD"/>
    <property type="match status" value="1"/>
</dbReference>
<keyword evidence="8" id="KW-0547">Nucleotide-binding</keyword>
<evidence type="ECO:0000256" key="6">
    <source>
        <dbReference type="ARBA" id="ARBA00022553"/>
    </source>
</evidence>
<dbReference type="Gene3D" id="3.40.50.300">
    <property type="entry name" value="P-loop containing nucleotide triphosphate hydrolases"/>
    <property type="match status" value="1"/>
</dbReference>
<dbReference type="GO" id="GO:0140719">
    <property type="term" value="P:constitutive heterochromatin formation"/>
    <property type="evidence" value="ECO:0007669"/>
    <property type="project" value="UniProtKB-ARBA"/>
</dbReference>
<dbReference type="Gene3D" id="3.30.40.10">
    <property type="entry name" value="Zinc/RING finger domain, C3HC4 (zinc finger)"/>
    <property type="match status" value="1"/>
</dbReference>
<dbReference type="GO" id="GO:0005634">
    <property type="term" value="C:nucleus"/>
    <property type="evidence" value="ECO:0007669"/>
    <property type="project" value="UniProtKB-SubCell"/>
</dbReference>
<keyword evidence="10" id="KW-0863">Zinc-finger</keyword>
<keyword evidence="11" id="KW-0378">Hydrolase</keyword>
<evidence type="ECO:0000256" key="5">
    <source>
        <dbReference type="ARBA" id="ARBA00022454"/>
    </source>
</evidence>
<keyword evidence="17" id="KW-0234">DNA repair</keyword>
<keyword evidence="22" id="KW-0175">Coiled coil</keyword>
<dbReference type="InterPro" id="IPR013083">
    <property type="entry name" value="Znf_RING/FYVE/PHD"/>
</dbReference>
<dbReference type="CDD" id="cd18793">
    <property type="entry name" value="SF2_C_SNF"/>
    <property type="match status" value="1"/>
</dbReference>
<feature type="compositionally biased region" description="Basic and acidic residues" evidence="23">
    <location>
        <begin position="445"/>
        <end position="472"/>
    </location>
</feature>
<reference evidence="27" key="3">
    <citation type="submission" date="2025-09" db="UniProtKB">
        <authorList>
            <consortium name="Ensembl"/>
        </authorList>
    </citation>
    <scope>IDENTIFICATION</scope>
</reference>
<evidence type="ECO:0000256" key="2">
    <source>
        <dbReference type="ARBA" id="ARBA00004574"/>
    </source>
</evidence>
<feature type="compositionally biased region" description="Polar residues" evidence="23">
    <location>
        <begin position="541"/>
        <end position="550"/>
    </location>
</feature>
<dbReference type="PANTHER" id="PTHR45797">
    <property type="entry name" value="RAD54-LIKE"/>
    <property type="match status" value="1"/>
</dbReference>